<keyword evidence="3" id="KW-1185">Reference proteome</keyword>
<dbReference type="Gene3D" id="3.40.470.10">
    <property type="entry name" value="Uracil-DNA glycosylase-like domain"/>
    <property type="match status" value="1"/>
</dbReference>
<dbReference type="SMART" id="SM00986">
    <property type="entry name" value="UDG"/>
    <property type="match status" value="1"/>
</dbReference>
<dbReference type="InterPro" id="IPR036895">
    <property type="entry name" value="Uracil-DNA_glycosylase-like_sf"/>
</dbReference>
<dbReference type="InterPro" id="IPR005122">
    <property type="entry name" value="Uracil-DNA_glycosylase-like"/>
</dbReference>
<evidence type="ECO:0000259" key="1">
    <source>
        <dbReference type="SMART" id="SM00986"/>
    </source>
</evidence>
<accession>A0A1U7NI16</accession>
<protein>
    <submittedName>
        <fullName evidence="2">DNA-deoxyinosine glycosylase</fullName>
    </submittedName>
</protein>
<dbReference type="SUPFAM" id="SSF52141">
    <property type="entry name" value="Uracil-DNA glycosylase-like"/>
    <property type="match status" value="1"/>
</dbReference>
<name>A0A1U7NI16_9FIRM</name>
<proteinExistence type="predicted"/>
<evidence type="ECO:0000313" key="2">
    <source>
        <dbReference type="EMBL" id="OLU41702.1"/>
    </source>
</evidence>
<organism evidence="2 3">
    <name type="scientific">Ileibacterium valens</name>
    <dbReference type="NCBI Taxonomy" id="1862668"/>
    <lineage>
        <taxon>Bacteria</taxon>
        <taxon>Bacillati</taxon>
        <taxon>Bacillota</taxon>
        <taxon>Erysipelotrichia</taxon>
        <taxon>Erysipelotrichales</taxon>
        <taxon>Erysipelotrichaceae</taxon>
        <taxon>Ileibacterium</taxon>
    </lineage>
</organism>
<dbReference type="NCBIfam" id="TIGR04274">
    <property type="entry name" value="hypoxanDNAglyco"/>
    <property type="match status" value="1"/>
</dbReference>
<feature type="domain" description="Uracil-DNA glycosylase-like" evidence="1">
    <location>
        <begin position="14"/>
        <end position="165"/>
    </location>
</feature>
<sequence>MLILEAERITHPFAPVWNQNSKILILGSLPSVKSRENNFYYGHPRNRFWKVLAGIFEVSIPETIEEKTDFILGHQLAIWDVIESCQIQGSSDSSIREVKVNDLEIVLRQSNIHYIICNGKAAEKFFMKYQYPEVEIKPIVLPSTSPANAAYSLERLISVWKPAILNLLNDENSLVS</sequence>
<dbReference type="AlphaFoldDB" id="A0A1U7NI16"/>
<dbReference type="EMBL" id="MPJW01000078">
    <property type="protein sequence ID" value="OLU41702.1"/>
    <property type="molecule type" value="Genomic_DNA"/>
</dbReference>
<dbReference type="Pfam" id="PF03167">
    <property type="entry name" value="UDG"/>
    <property type="match status" value="1"/>
</dbReference>
<evidence type="ECO:0000313" key="3">
    <source>
        <dbReference type="Proteomes" id="UP000186341"/>
    </source>
</evidence>
<gene>
    <name evidence="2" type="ORF">BO222_02785</name>
</gene>
<dbReference type="SMART" id="SM00987">
    <property type="entry name" value="UreE_C"/>
    <property type="match status" value="1"/>
</dbReference>
<dbReference type="Proteomes" id="UP000186341">
    <property type="component" value="Unassembled WGS sequence"/>
</dbReference>
<dbReference type="CDD" id="cd10032">
    <property type="entry name" value="UDG-F6_HDG"/>
    <property type="match status" value="1"/>
</dbReference>
<comment type="caution">
    <text evidence="2">The sequence shown here is derived from an EMBL/GenBank/DDBJ whole genome shotgun (WGS) entry which is preliminary data.</text>
</comment>
<dbReference type="InterPro" id="IPR026353">
    <property type="entry name" value="Hypoxan-DNA_Glyclase"/>
</dbReference>
<reference evidence="2 3" key="1">
    <citation type="submission" date="2016-11" db="EMBL/GenBank/DDBJ databases">
        <title>Description of two novel members of the family Erysipelotrichaceae: Ileibacterium lipovorans gen. nov., sp. nov. and Dubosiella newyorkensis, gen. nov., sp. nov.</title>
        <authorList>
            <person name="Cox L.M."/>
            <person name="Sohn J."/>
            <person name="Tyrrell K.L."/>
            <person name="Citron D.M."/>
            <person name="Lawson P.A."/>
            <person name="Patel N.B."/>
            <person name="Iizumi T."/>
            <person name="Perez-Perez G.I."/>
            <person name="Goldstein E.J."/>
            <person name="Blaser M.J."/>
        </authorList>
    </citation>
    <scope>NUCLEOTIDE SEQUENCE [LARGE SCALE GENOMIC DNA]</scope>
    <source>
        <strain evidence="2 3">NYU-BL-A3</strain>
    </source>
</reference>